<accession>A0A1X7K1H4</accession>
<dbReference type="InterPro" id="IPR051360">
    <property type="entry name" value="Neuronal_Pentraxin_Related"/>
</dbReference>
<evidence type="ECO:0000313" key="8">
    <source>
        <dbReference type="Proteomes" id="UP000193804"/>
    </source>
</evidence>
<dbReference type="OrthoDB" id="1109367at2"/>
<keyword evidence="5" id="KW-0325">Glycoprotein</keyword>
<dbReference type="InterPro" id="IPR001759">
    <property type="entry name" value="PTX_dom"/>
</dbReference>
<organism evidence="7 8">
    <name type="scientific">Marivirga sericea</name>
    <dbReference type="NCBI Taxonomy" id="1028"/>
    <lineage>
        <taxon>Bacteria</taxon>
        <taxon>Pseudomonadati</taxon>
        <taxon>Bacteroidota</taxon>
        <taxon>Cytophagia</taxon>
        <taxon>Cytophagales</taxon>
        <taxon>Marivirgaceae</taxon>
        <taxon>Marivirga</taxon>
    </lineage>
</organism>
<evidence type="ECO:0000259" key="6">
    <source>
        <dbReference type="SMART" id="SM00159"/>
    </source>
</evidence>
<evidence type="ECO:0000313" key="7">
    <source>
        <dbReference type="EMBL" id="SMG34632.1"/>
    </source>
</evidence>
<keyword evidence="4" id="KW-1015">Disulfide bond</keyword>
<dbReference type="SUPFAM" id="SSF49899">
    <property type="entry name" value="Concanavalin A-like lectins/glucanases"/>
    <property type="match status" value="1"/>
</dbReference>
<name>A0A1X7K1H4_9BACT</name>
<dbReference type="EMBL" id="FXAW01000004">
    <property type="protein sequence ID" value="SMG34632.1"/>
    <property type="molecule type" value="Genomic_DNA"/>
</dbReference>
<evidence type="ECO:0000256" key="4">
    <source>
        <dbReference type="ARBA" id="ARBA00023157"/>
    </source>
</evidence>
<dbReference type="PANTHER" id="PTHR19277">
    <property type="entry name" value="PENTRAXIN"/>
    <property type="match status" value="1"/>
</dbReference>
<evidence type="ECO:0000256" key="5">
    <source>
        <dbReference type="ARBA" id="ARBA00023180"/>
    </source>
</evidence>
<dbReference type="Gene3D" id="2.60.120.200">
    <property type="match status" value="1"/>
</dbReference>
<dbReference type="Proteomes" id="UP000193804">
    <property type="component" value="Unassembled WGS sequence"/>
</dbReference>
<keyword evidence="3" id="KW-0106">Calcium</keyword>
<evidence type="ECO:0000256" key="2">
    <source>
        <dbReference type="ARBA" id="ARBA00022723"/>
    </source>
</evidence>
<dbReference type="GO" id="GO:0005975">
    <property type="term" value="P:carbohydrate metabolic process"/>
    <property type="evidence" value="ECO:0007669"/>
    <property type="project" value="UniProtKB-ARBA"/>
</dbReference>
<dbReference type="PANTHER" id="PTHR19277:SF125">
    <property type="entry name" value="B6"/>
    <property type="match status" value="1"/>
</dbReference>
<comment type="cofactor">
    <cofactor evidence="1">
        <name>Ca(2+)</name>
        <dbReference type="ChEBI" id="CHEBI:29108"/>
    </cofactor>
</comment>
<reference evidence="8" key="1">
    <citation type="submission" date="2017-04" db="EMBL/GenBank/DDBJ databases">
        <authorList>
            <person name="Varghese N."/>
            <person name="Submissions S."/>
        </authorList>
    </citation>
    <scope>NUCLEOTIDE SEQUENCE [LARGE SCALE GENOMIC DNA]</scope>
    <source>
        <strain evidence="8">DSM 4125</strain>
    </source>
</reference>
<dbReference type="PRINTS" id="PR00895">
    <property type="entry name" value="PENTAXIN"/>
</dbReference>
<evidence type="ECO:0000256" key="3">
    <source>
        <dbReference type="ARBA" id="ARBA00022837"/>
    </source>
</evidence>
<evidence type="ECO:0000256" key="1">
    <source>
        <dbReference type="ARBA" id="ARBA00001913"/>
    </source>
</evidence>
<dbReference type="InterPro" id="IPR026444">
    <property type="entry name" value="Secre_tail"/>
</dbReference>
<sequence>MCLKLLLFDIWIVYLQLAYMKMRTIMNRFYFLLTIISAGLLSSLSVNGQTGPAGIGNATGASGQAENFLWLDASTIGVADGADVANWSDISGNGTVFSASSSGNLPDYQLSAINGLPVVDFDDTNSERLVVNPFNNMASDEISTIIVFATANNNEAVLSYAIPSSNNEYLLFNPGNIGTYVTGPNNAGGDFSDGVSTFNIFTSVWNSSGGTLEHFKNGSSVNTGSIANGNSITNGGSLVIGGEQDAVDGGYDAGQDFSGKIAEIIAYKKSLNEAERLIIENYLSEKYSITIGVDLFSLRDGAYTTDLRGIGTADGSEKFSESGFSDALKIDEANNSLNGIDEYALFAHDNTTHAENVLTELGEPEIDDRWARSWFIENSGTVSAELIFDFGNAGLTIGSATDYVLLYRPDLVSDFSRLSVNSYAVQNSDQLIIDAGNTNLNTGYYTIGRGEQLIPGNIYSFQSGDWNDPLTWTRDPSGALRTPLGGVLPTNEDNITILAGDVVTMDSDDNDALNLTVNERLVIGNTSGHDFTNIAGGGTISIAGDASNNDNFPSGSTGLFADSIVGGTVEIIGSAINLNQDRIYNNVVLNLDNSSDVAVLTSDYTLFGDLTLQTGEFSINNNLATNSLEISTYGDVLVEAGASFTTGSGNARHEFNFYGDLSVSGTLAFTNRIAPNYGVEANDGIVDANFINDTKNQAVDCDGVSNFYRIEVDKGDDQTYILDINASSATNFNLFGPADYGHGSVAQLTTNDNALGLLRGTVRLNNNVDVPVLNNGGNYNISEAARLWINGGSAAKPNGTAIVPYGTIQLSGGTMDAPINSGITTRANGNIVVSGGVMTVNQIRTSVNGPENIGGYTQSGGTVNVTGNNISTSYYAFSLTYPGNTFNMSGGTLNVSGARTGANTGGIFIASTAGNQNVSGGTIIMEISRNDNFKLASRAPFWDVIMRKTAGSGTEVDLITGASGTGGNVTNIVNPDLLVLNDLTIEDGVTFDHNGNDVTIGSNFTIENAADYVYDISKPNTTSFVGTDNAILTFLNKTGGPEDEQLFWNVLVDRPSGKKISFESGKTNRSDNENNLFRIEGDFFKVLSGTVDQGSHSIRMYADTLVNYDEITVFNPDLPDVSEEFYENDILKLRDDGGSTVFITADTSRFGAVKLNSGAEIIDLISDLKIDYLQYKHGRINLDIHNLTIDVLAVDLTNEANGPNGSGEFSVEDMFITAGNASDGGLSLKVNADGTNPGFINNDEGNTNGNPRVFSFPVGTGTTGDNATSEFTPGNIRLLSATDEGYMTVIPVTKKLATAGPYPLGNDISDRYWIVDYRDFTTVPVVERLRFRSVERDDPTGGNPNSFPNNYVPGYVLESDPFTRTAEAEAGAPGSSGIDNVDATNIRIFFWGNEGGGNPAGGFDLINAAYTAGDASKFVGAPEIFYTRLSNGSSWYNRFWNDNNNWSFVAHDGAGNNAARPSAGDFPQAGDIAVIGYGGYDGSGNIRHSINVQNGTTVDVARIVYENPFNNSNRLVLRDNANINFDIITGTGGTFMQRYDVGNTQIITGDFGSFYNNENFVYAYYLDNNGTFNITPPTNTFPNLRVEGGNSNRIAIFQSDIVVNNDFIVDGNTTVRTNNDAEGDITVIEDLRIGGYLGGNFIFNDGQERTVEVGRLRFIGSAGSSNLTVDNTTNNGLRHRLIVNDDIIQERPGNFDLSSGSGVNDNNVIIEFSGEGNHSYSKTNGNVADFYKIVMNKQGGLGSSFTIQEDFNLLTASNTFSPLEINEGILVLNNIGIDITVLNGDLDLSIPARSGFNIAQGIVRINGDDSGILLNGSLLIEGGTLDMDDAGGNGNNFIEYSASGNAILEISDGVLNVGSQIRPITTANTGILKYRQTGGDVRIGTQAGPEGTRGMLQIYNVGSEFTFTGGTLAIERHQTTPTIAALFLDPDVSEITETINVFGVSTPVGQTDFGINSTVALAGLNINGTNNPIAFIAINPLTIDGNIFIESGASFNGNGITLTLNGDYENDGAFDAQNNEVIFSTESNQELLGTGTNNFFRFTKTGAGSLNVNNNIEINDLFTISDGNLNDGGNEITLRADAVIDGEHSSSGGNGLVFAGSSNQELRRSISGTGVLGVVSISNSNGVTIPDGNGYNFNINGGLRLNGGVFEVGGSNILLGQSADIVAVQPFSVSNMIKTNSSFADKGVGKTFPAGTTSDFTFPLGQTYYTPVVLDLSTGANSSGTTVGTIFVNPANEYHPTVDDGDDNLGSDIDNVLQYYWTLTAQGINNFSSDVTFQYNDALVLAAEGGLDETDYIAARILAFDNAMNEINKFGTVEVDEIGNRIAFNFNGDNSNGISGDYFAGIDQAIPDNVVTYVVQNSTTGDIKFSSTYTTALPQNGIPPSGAVIEIPAGSTLQLPDSNIRLYKTILNDGATLEVINSTNHRLGILEGTGTLKIISDGINATLPAFSGDFLSCSGGGLEYAGTGSYSVLGGISTLRTLTLSGSGDRNFPSNDVTICEDLVVDGPVFNASTNRRVVVNGSSTITSGTINLAGNGVFNTLGDFMFNGGVLNGNNSRRVNILGDMIIDGGTVNLGSSALEFRVFRGLTYNSGSFNAAGSGNATFIFISNSGGNFENTISGDFTGSNAFRNLAIEKNGEGENVVLNSDIEVLGALTLSDGLVIANGNEVILGAAATVSPSRGKSNSYITGKVSKPLSAGQNFAFPIGSANRWRPATLNGVNGGFTWEAQFFEGDVVTDVAVVDDMSSSDPDIETLQQGEYYVISDNATGGTASSVDLSWGSETDVASGSSDRGQLTVMVYNTATSEWDNLGGTFPSGLGTQNQGIVRSASPQSFSEKIFIMGSTDPANPLPVELTYFAAENNGSRVDLKWQTASEKSNDFFEVQRSFDGKVFEVLGIVEGAGDSKETIDYDFKDYSPLAGDSYYRLRQVDYDGMFEYSEVVRVNREQKSDLIAVPNPTQSQNIKLRLSGFHGEQKIQVSIFDMQGRRHYEAIHNPADFSKPLPIDKQLNSGIYIVDVKQGNIRKKVRLMVK</sequence>
<dbReference type="Pfam" id="PF00354">
    <property type="entry name" value="Pentaxin"/>
    <property type="match status" value="1"/>
</dbReference>
<dbReference type="SMART" id="SM00159">
    <property type="entry name" value="PTX"/>
    <property type="match status" value="1"/>
</dbReference>
<protein>
    <submittedName>
        <fullName evidence="7">Pentaxin family protein</fullName>
    </submittedName>
</protein>
<keyword evidence="2" id="KW-0479">Metal-binding</keyword>
<dbReference type="GO" id="GO:0046872">
    <property type="term" value="F:metal ion binding"/>
    <property type="evidence" value="ECO:0007669"/>
    <property type="project" value="UniProtKB-KW"/>
</dbReference>
<dbReference type="STRING" id="1028.SAMN05661096_02238"/>
<gene>
    <name evidence="7" type="ORF">SAMN05661096_02238</name>
</gene>
<proteinExistence type="predicted"/>
<keyword evidence="8" id="KW-1185">Reference proteome</keyword>
<feature type="domain" description="Pentraxin (PTX)" evidence="6">
    <location>
        <begin position="110"/>
        <end position="310"/>
    </location>
</feature>
<dbReference type="NCBIfam" id="TIGR04183">
    <property type="entry name" value="Por_Secre_tail"/>
    <property type="match status" value="1"/>
</dbReference>
<dbReference type="GO" id="GO:0004553">
    <property type="term" value="F:hydrolase activity, hydrolyzing O-glycosyl compounds"/>
    <property type="evidence" value="ECO:0007669"/>
    <property type="project" value="UniProtKB-ARBA"/>
</dbReference>
<dbReference type="InterPro" id="IPR013320">
    <property type="entry name" value="ConA-like_dom_sf"/>
</dbReference>